<dbReference type="Proteomes" id="UP000030701">
    <property type="component" value="Unassembled WGS sequence"/>
</dbReference>
<accession>X0KYC8</accession>
<dbReference type="OrthoDB" id="39175at2759"/>
<feature type="region of interest" description="Disordered" evidence="7">
    <location>
        <begin position="833"/>
        <end position="871"/>
    </location>
</feature>
<feature type="compositionally biased region" description="Basic and acidic residues" evidence="7">
    <location>
        <begin position="137"/>
        <end position="154"/>
    </location>
</feature>
<evidence type="ECO:0000256" key="1">
    <source>
        <dbReference type="ARBA" id="ARBA00004123"/>
    </source>
</evidence>
<keyword evidence="5" id="KW-0804">Transcription</keyword>
<dbReference type="GO" id="GO:0005634">
    <property type="term" value="C:nucleus"/>
    <property type="evidence" value="ECO:0007669"/>
    <property type="project" value="UniProtKB-SubCell"/>
</dbReference>
<comment type="subcellular location">
    <subcellularLocation>
        <location evidence="1">Nucleus</location>
    </subcellularLocation>
</comment>
<dbReference type="CDD" id="cd00067">
    <property type="entry name" value="GAL4"/>
    <property type="match status" value="1"/>
</dbReference>
<dbReference type="SUPFAM" id="SSF57701">
    <property type="entry name" value="Zn2/Cys6 DNA-binding domain"/>
    <property type="match status" value="1"/>
</dbReference>
<feature type="region of interest" description="Disordered" evidence="7">
    <location>
        <begin position="1"/>
        <end position="22"/>
    </location>
</feature>
<feature type="domain" description="Zn(2)-C6 fungal-type" evidence="8">
    <location>
        <begin position="176"/>
        <end position="206"/>
    </location>
</feature>
<evidence type="ECO:0000256" key="2">
    <source>
        <dbReference type="ARBA" id="ARBA00022723"/>
    </source>
</evidence>
<evidence type="ECO:0000256" key="6">
    <source>
        <dbReference type="ARBA" id="ARBA00023242"/>
    </source>
</evidence>
<dbReference type="InterPro" id="IPR007219">
    <property type="entry name" value="XnlR_reg_dom"/>
</dbReference>
<dbReference type="PRINTS" id="PR00755">
    <property type="entry name" value="AFLATOXINBRP"/>
</dbReference>
<dbReference type="GO" id="GO:0008270">
    <property type="term" value="F:zinc ion binding"/>
    <property type="evidence" value="ECO:0007669"/>
    <property type="project" value="InterPro"/>
</dbReference>
<dbReference type="GO" id="GO:0006351">
    <property type="term" value="P:DNA-templated transcription"/>
    <property type="evidence" value="ECO:0007669"/>
    <property type="project" value="InterPro"/>
</dbReference>
<evidence type="ECO:0000256" key="4">
    <source>
        <dbReference type="ARBA" id="ARBA00023026"/>
    </source>
</evidence>
<dbReference type="Pfam" id="PF00172">
    <property type="entry name" value="Zn_clus"/>
    <property type="match status" value="1"/>
</dbReference>
<feature type="region of interest" description="Disordered" evidence="7">
    <location>
        <begin position="234"/>
        <end position="270"/>
    </location>
</feature>
<dbReference type="InterPro" id="IPR036864">
    <property type="entry name" value="Zn2-C6_fun-type_DNA-bd_sf"/>
</dbReference>
<evidence type="ECO:0000256" key="3">
    <source>
        <dbReference type="ARBA" id="ARBA00023015"/>
    </source>
</evidence>
<name>X0KYC8_FUSOX</name>
<proteinExistence type="predicted"/>
<keyword evidence="3" id="KW-0805">Transcription regulation</keyword>
<dbReference type="EMBL" id="JH658125">
    <property type="protein sequence ID" value="EXM13681.1"/>
    <property type="molecule type" value="Genomic_DNA"/>
</dbReference>
<gene>
    <name evidence="9" type="ORF">FOTG_17879</name>
</gene>
<dbReference type="PROSITE" id="PS00463">
    <property type="entry name" value="ZN2_CY6_FUNGAL_1"/>
    <property type="match status" value="1"/>
</dbReference>
<organism evidence="9">
    <name type="scientific">Fusarium oxysporum f. sp. vasinfectum 25433</name>
    <dbReference type="NCBI Taxonomy" id="1089449"/>
    <lineage>
        <taxon>Eukaryota</taxon>
        <taxon>Fungi</taxon>
        <taxon>Dikarya</taxon>
        <taxon>Ascomycota</taxon>
        <taxon>Pezizomycotina</taxon>
        <taxon>Sordariomycetes</taxon>
        <taxon>Hypocreomycetidae</taxon>
        <taxon>Hypocreales</taxon>
        <taxon>Nectriaceae</taxon>
        <taxon>Fusarium</taxon>
        <taxon>Fusarium oxysporum species complex</taxon>
    </lineage>
</organism>
<feature type="compositionally biased region" description="Polar residues" evidence="7">
    <location>
        <begin position="10"/>
        <end position="20"/>
    </location>
</feature>
<dbReference type="AlphaFoldDB" id="X0KYC8"/>
<evidence type="ECO:0000259" key="8">
    <source>
        <dbReference type="PROSITE" id="PS50048"/>
    </source>
</evidence>
<protein>
    <recommendedName>
        <fullName evidence="8">Zn(2)-C6 fungal-type domain-containing protein</fullName>
    </recommendedName>
</protein>
<dbReference type="PANTHER" id="PTHR47338">
    <property type="entry name" value="ZN(II)2CYS6 TRANSCRIPTION FACTOR (EUROFUNG)-RELATED"/>
    <property type="match status" value="1"/>
</dbReference>
<dbReference type="PANTHER" id="PTHR47338:SF27">
    <property type="entry name" value="ZN(II)2CYS6 TRANSCRIPTION FACTOR (EUROFUNG)"/>
    <property type="match status" value="1"/>
</dbReference>
<dbReference type="HOGENOM" id="CLU_009768_0_0_1"/>
<keyword evidence="6" id="KW-0539">Nucleus</keyword>
<dbReference type="Pfam" id="PF04082">
    <property type="entry name" value="Fungal_trans"/>
    <property type="match status" value="1"/>
</dbReference>
<reference evidence="9" key="2">
    <citation type="submission" date="2012-05" db="EMBL/GenBank/DDBJ databases">
        <title>The Genome Annotation of Fusarium oxysporum Cotton.</title>
        <authorList>
            <consortium name="The Broad Institute Genomics Platform"/>
            <person name="Ma L.-J."/>
            <person name="Corby-Kistler H."/>
            <person name="Broz K."/>
            <person name="Gale L.R."/>
            <person name="Jonkers W."/>
            <person name="O'Donnell K."/>
            <person name="Ploetz R."/>
            <person name="Steinberg C."/>
            <person name="Schwartz D.C."/>
            <person name="VanEtten H."/>
            <person name="Zhou S."/>
            <person name="Young S.K."/>
            <person name="Zeng Q."/>
            <person name="Gargeya S."/>
            <person name="Fitzgerald M."/>
            <person name="Abouelleil A."/>
            <person name="Alvarado L."/>
            <person name="Chapman S.B."/>
            <person name="Gainer-Dewar J."/>
            <person name="Goldberg J."/>
            <person name="Griggs A."/>
            <person name="Gujja S."/>
            <person name="Hansen M."/>
            <person name="Howarth C."/>
            <person name="Imamovic A."/>
            <person name="Ireland A."/>
            <person name="Larimer J."/>
            <person name="McCowan C."/>
            <person name="Murphy C."/>
            <person name="Pearson M."/>
            <person name="Poon T.W."/>
            <person name="Priest M."/>
            <person name="Roberts A."/>
            <person name="Saif S."/>
            <person name="Shea T."/>
            <person name="Sykes S."/>
            <person name="Wortman J."/>
            <person name="Nusbaum C."/>
            <person name="Birren B."/>
        </authorList>
    </citation>
    <scope>NUCLEOTIDE SEQUENCE</scope>
    <source>
        <strain evidence="9">25433</strain>
    </source>
</reference>
<evidence type="ECO:0000313" key="9">
    <source>
        <dbReference type="EMBL" id="EXM13681.1"/>
    </source>
</evidence>
<dbReference type="InterPro" id="IPR050815">
    <property type="entry name" value="TF_fung"/>
</dbReference>
<dbReference type="SMART" id="SM00906">
    <property type="entry name" value="Fungal_trans"/>
    <property type="match status" value="1"/>
</dbReference>
<dbReference type="PROSITE" id="PS50048">
    <property type="entry name" value="ZN2_CY6_FUNGAL_2"/>
    <property type="match status" value="1"/>
</dbReference>
<feature type="region of interest" description="Disordered" evidence="7">
    <location>
        <begin position="89"/>
        <end position="157"/>
    </location>
</feature>
<dbReference type="InterPro" id="IPR001138">
    <property type="entry name" value="Zn2Cys6_DnaBD"/>
</dbReference>
<keyword evidence="4" id="KW-0843">Virulence</keyword>
<dbReference type="Gene3D" id="4.10.240.10">
    <property type="entry name" value="Zn(2)-C6 fungal-type DNA-binding domain"/>
    <property type="match status" value="1"/>
</dbReference>
<evidence type="ECO:0000256" key="7">
    <source>
        <dbReference type="SAM" id="MobiDB-lite"/>
    </source>
</evidence>
<evidence type="ECO:0000256" key="5">
    <source>
        <dbReference type="ARBA" id="ARBA00023163"/>
    </source>
</evidence>
<dbReference type="SMART" id="SM00066">
    <property type="entry name" value="GAL4"/>
    <property type="match status" value="1"/>
</dbReference>
<dbReference type="GO" id="GO:0003677">
    <property type="term" value="F:DNA binding"/>
    <property type="evidence" value="ECO:0007669"/>
    <property type="project" value="InterPro"/>
</dbReference>
<dbReference type="CDD" id="cd12148">
    <property type="entry name" value="fungal_TF_MHR"/>
    <property type="match status" value="1"/>
</dbReference>
<sequence length="1072" mass="116994">MSGRAVLNPQHPQQSSNSGPQLYLDVPELHALPSPSHSALMDFTHFDDFAFAYYGPPDQSSLVSLVDHTHTFQSPTAFPQHQAISGLAHSGLPFGTLPTGNRSQSIDGSKHPPDRTSPASNALEDPTTDQFGLASRKRADGTDLGGKPKEDKADATPAWSGLKTKAGKERKRLPLACIACRRKKIRCSGEQPACKQCLRSCIPCVYKVATRKAAPQTDCMALLDKRPKRMEERIKATPKSDQEVASSGTRPVVKPAIPGTVPSSKPTKKRGAEEVFGPYLEAWAEVPSEPKIEGDDGPSSFQVHEGEENKLQHEGTEALPSKEIQEHLAEVFFDNICGQSYHLLHKPSYMRKLKNDTLPPVLVLTVCAVAARFTSNPLVSSSGPEFLRGEEWASHARDICTRRYEWPNLTILTCLLILGLHEFGTCQGGRSWALGGQAIRMAFALQLHKDLEYDPSGRNGAKAQLSFIDREIRRRIMWACFLMDRFNSSGTDRPMFIMEDTIQIPLPVKEKYFQFNMPAPTEMLDGRVPHPPSPNDGQIADARENMGVAAFLIRAIALWGRIITYLSQGGKDLDPNPLWEDESHCAKHLNDAVNLEASLPLLLKYSAENLEVHKTENTASQFLFMHICLQHNILFVSRAAISARKQQGVHDDFFSEASKRTFNAANRISELLREAEQSRCFVSAPFAGYCAFSSTTVHILGIISGNPSMKPTAEANLTTNVKYLHKMKKYWGMFHWMVENIRTQYRNALDAMRAVANVEERATQSSFLQYGDWFNRYPHGLSDAEFTDSATHKRKDLGADGVLKAKPELQSVEEYFSTFPTPQSVENKDTISAAAPKRKQSGKKQTGMPAQPGPHLDSLQSTDADAVSQERKFSGGLGLQTTGAAGFNPLAASNPQNPAFSTTMSPMSPASMTAFAHHAHTPTFFPPELLAMNFGQGSNGNIDPLDRQLVYSGYSMDACTGLGGGQDMMSGLDWDTVASGAQPDGGLQGRRSNVKAGMHGQSAGMADGAALSGLEASSARFMPFNMEPPDMGQDPGFNMGGIDPFTGVFGGGGSGLATPNSADFSVSNNQVK</sequence>
<keyword evidence="2" id="KW-0479">Metal-binding</keyword>
<reference evidence="9" key="1">
    <citation type="submission" date="2011-11" db="EMBL/GenBank/DDBJ databases">
        <title>The Genome Sequence of Fusarium oxysporum Cotton.</title>
        <authorList>
            <consortium name="The Broad Institute Genome Sequencing Platform"/>
            <person name="Ma L.-J."/>
            <person name="Gale L.R."/>
            <person name="Schwartz D.C."/>
            <person name="Zhou S."/>
            <person name="Corby-Kistler H."/>
            <person name="Young S.K."/>
            <person name="Zeng Q."/>
            <person name="Gargeya S."/>
            <person name="Fitzgerald M."/>
            <person name="Haas B."/>
            <person name="Abouelleil A."/>
            <person name="Alvarado L."/>
            <person name="Arachchi H.M."/>
            <person name="Berlin A."/>
            <person name="Brown A."/>
            <person name="Chapman S.B."/>
            <person name="Chen Z."/>
            <person name="Dunbar C."/>
            <person name="Freedman E."/>
            <person name="Gearin G."/>
            <person name="Goldberg J."/>
            <person name="Griggs A."/>
            <person name="Gujja S."/>
            <person name="Heiman D."/>
            <person name="Howarth C."/>
            <person name="Larson L."/>
            <person name="Lui A."/>
            <person name="MacDonald P.J.P."/>
            <person name="Montmayeur A."/>
            <person name="Murphy C."/>
            <person name="Neiman D."/>
            <person name="Pearson M."/>
            <person name="Priest M."/>
            <person name="Roberts A."/>
            <person name="Saif S."/>
            <person name="Shea T."/>
            <person name="Shenoy N."/>
            <person name="Sisk P."/>
            <person name="Stolte C."/>
            <person name="Sykes S."/>
            <person name="Wortman J."/>
            <person name="Nusbaum C."/>
            <person name="Birren B."/>
        </authorList>
    </citation>
    <scope>NUCLEOTIDE SEQUENCE [LARGE SCALE GENOMIC DNA]</scope>
    <source>
        <strain evidence="9">25433</strain>
    </source>
</reference>
<feature type="compositionally biased region" description="Polar residues" evidence="7">
    <location>
        <begin position="98"/>
        <end position="107"/>
    </location>
</feature>
<dbReference type="GO" id="GO:0000981">
    <property type="term" value="F:DNA-binding transcription factor activity, RNA polymerase II-specific"/>
    <property type="evidence" value="ECO:0007669"/>
    <property type="project" value="InterPro"/>
</dbReference>